<dbReference type="InterPro" id="IPR013968">
    <property type="entry name" value="PKS_KR"/>
</dbReference>
<dbReference type="GO" id="GO:0006633">
    <property type="term" value="P:fatty acid biosynthetic process"/>
    <property type="evidence" value="ECO:0007669"/>
    <property type="project" value="TreeGrafter"/>
</dbReference>
<reference evidence="5" key="1">
    <citation type="submission" date="2021-02" db="EMBL/GenBank/DDBJ databases">
        <authorList>
            <person name="Nowell W R."/>
        </authorList>
    </citation>
    <scope>NUCLEOTIDE SEQUENCE</scope>
</reference>
<dbReference type="Gene3D" id="3.90.180.10">
    <property type="entry name" value="Medium-chain alcohol dehydrogenases, catalytic domain"/>
    <property type="match status" value="1"/>
</dbReference>
<dbReference type="EMBL" id="CAJNOU010001597">
    <property type="protein sequence ID" value="CAF1227605.1"/>
    <property type="molecule type" value="Genomic_DNA"/>
</dbReference>
<evidence type="ECO:0000256" key="1">
    <source>
        <dbReference type="ARBA" id="ARBA00012480"/>
    </source>
</evidence>
<dbReference type="InterPro" id="IPR009081">
    <property type="entry name" value="PP-bd_ACP"/>
</dbReference>
<evidence type="ECO:0000259" key="4">
    <source>
        <dbReference type="PROSITE" id="PS50075"/>
    </source>
</evidence>
<keyword evidence="2" id="KW-0596">Phosphopantetheine</keyword>
<dbReference type="Pfam" id="PF00550">
    <property type="entry name" value="PP-binding"/>
    <property type="match status" value="1"/>
</dbReference>
<sequence>MEQISILPNYLTAFHCLRDSIHLQAGQTILIHSAASALGLALIQCCRMVGAQIIATAGNNEKRQFLREYCGIKHVFNSRNLSFVTQVRQVAPNGVVDIIVNSLSGHFISESLKLLAPYGHFIELGKRDVYANSKLSLLSLRPGITFHVIDAVTLYNYYPEKVRTLLEYISDMCHQENFELLMPFKIFEPSQIQDAFATYTKATHIGKFVVRVCQSDQPLQLHNSHTRQQQQQQGNMFSDTVCNHGTILISGGLGGLSIEMSKWMIKERAVKRIVLLSRRSIDELDQNSFQYKEWKKLEQVAEQYQALIQVMKADVKEFDQVLEVIRHINQNPHYPVRGIIHTAMVLHDCLLKNMTQEILSKVMQPKIRGAWNLHCATEQISCPIEFFVMFSSIRNHIADTGQSNYNAGNNFLDALAHWRWYSKKVPALSISLPAISGAGYLQQHGQSVAQLMQEQGIHLLPTIYVFKMIEELHRIQQERRNILTPAMFVVDWRTLLSVNLPLRLNNLGNEYINMKEEKQETLVSSNDSNLLASDIESIKAKIRLGVAKIFNALSTDRIDLDRTLVDQGMDSLRAIEIRTWLAKETGVMIPLVDLLQGSSINDVALYIQNKLLNRGTNVSTMPHLNNIDQSVDIDNDSTNHYSLPDKETNVESQIGYTGTSLISPLHYSASKSPLFCIHDMIGLSETFIQFTVKMVETYQDQSPSIFAFRASGYKPDESLIESIPDIAEEYILQMKRIQPIGPYNLVGYSFGGLVAYEMVRQLNEKHQATVRSLILIDPPIPYGPNESLIQSIPNIAEEYIFQMKRIQPIGPYNLVGYSFGRLVADEMVRQLNEKHKATVRSLILIDPPIPTEQTSFISEQVDHNQFGSLKNLEFIYKYLMKDDSFNDSMDSFNNSSLVEQEKVDILMQKMLEEIKQRFHLNKQNGHTSLTNHSDLMMDKVFDVIKAQMIALQHYTFESAVNSHEIMLDNQTIMFTLTQNNSRTPNERKHKVWRTLLPNLRIEQVDGTHTTLLEIPTINIIVNRLKEINIF</sequence>
<dbReference type="Pfam" id="PF00975">
    <property type="entry name" value="Thioesterase"/>
    <property type="match status" value="2"/>
</dbReference>
<dbReference type="GO" id="GO:0016491">
    <property type="term" value="F:oxidoreductase activity"/>
    <property type="evidence" value="ECO:0007669"/>
    <property type="project" value="InterPro"/>
</dbReference>
<dbReference type="InterPro" id="IPR001031">
    <property type="entry name" value="Thioesterase"/>
</dbReference>
<dbReference type="InterPro" id="IPR020843">
    <property type="entry name" value="ER"/>
</dbReference>
<dbReference type="Proteomes" id="UP000663889">
    <property type="component" value="Unassembled WGS sequence"/>
</dbReference>
<dbReference type="InterPro" id="IPR029058">
    <property type="entry name" value="AB_hydrolase_fold"/>
</dbReference>
<dbReference type="SUPFAM" id="SSF51735">
    <property type="entry name" value="NAD(P)-binding Rossmann-fold domains"/>
    <property type="match status" value="2"/>
</dbReference>
<dbReference type="Pfam" id="PF08659">
    <property type="entry name" value="KR"/>
    <property type="match status" value="1"/>
</dbReference>
<dbReference type="Pfam" id="PF00107">
    <property type="entry name" value="ADH_zinc_N"/>
    <property type="match status" value="1"/>
</dbReference>
<dbReference type="Gene3D" id="1.10.1200.10">
    <property type="entry name" value="ACP-like"/>
    <property type="match status" value="1"/>
</dbReference>
<dbReference type="InterPro" id="IPR020806">
    <property type="entry name" value="PKS_PP-bd"/>
</dbReference>
<dbReference type="GO" id="GO:0005886">
    <property type="term" value="C:plasma membrane"/>
    <property type="evidence" value="ECO:0007669"/>
    <property type="project" value="TreeGrafter"/>
</dbReference>
<dbReference type="GO" id="GO:0005737">
    <property type="term" value="C:cytoplasm"/>
    <property type="evidence" value="ECO:0007669"/>
    <property type="project" value="TreeGrafter"/>
</dbReference>
<dbReference type="GO" id="GO:0016297">
    <property type="term" value="F:fatty acyl-[ACP] hydrolase activity"/>
    <property type="evidence" value="ECO:0007669"/>
    <property type="project" value="UniProtKB-EC"/>
</dbReference>
<dbReference type="PROSITE" id="PS50075">
    <property type="entry name" value="CARRIER"/>
    <property type="match status" value="1"/>
</dbReference>
<dbReference type="GO" id="GO:0004312">
    <property type="term" value="F:fatty acid synthase activity"/>
    <property type="evidence" value="ECO:0007669"/>
    <property type="project" value="TreeGrafter"/>
</dbReference>
<protein>
    <recommendedName>
        <fullName evidence="1">oleoyl-[acyl-carrier-protein] hydrolase</fullName>
        <ecNumber evidence="1">3.1.2.14</ecNumber>
    </recommendedName>
</protein>
<evidence type="ECO:0000256" key="2">
    <source>
        <dbReference type="ARBA" id="ARBA00022450"/>
    </source>
</evidence>
<name>A0A814YCU8_9BILA</name>
<dbReference type="SUPFAM" id="SSF47336">
    <property type="entry name" value="ACP-like"/>
    <property type="match status" value="1"/>
</dbReference>
<dbReference type="PANTHER" id="PTHR43775:SF37">
    <property type="entry name" value="SI:DKEY-61P9.11"/>
    <property type="match status" value="1"/>
</dbReference>
<dbReference type="Gene3D" id="3.40.50.720">
    <property type="entry name" value="NAD(P)-binding Rossmann-like Domain"/>
    <property type="match status" value="2"/>
</dbReference>
<dbReference type="InterPro" id="IPR036736">
    <property type="entry name" value="ACP-like_sf"/>
</dbReference>
<dbReference type="PANTHER" id="PTHR43775">
    <property type="entry name" value="FATTY ACID SYNTHASE"/>
    <property type="match status" value="1"/>
</dbReference>
<evidence type="ECO:0000313" key="5">
    <source>
        <dbReference type="EMBL" id="CAF1227605.1"/>
    </source>
</evidence>
<dbReference type="EC" id="3.1.2.14" evidence="1"/>
<proteinExistence type="predicted"/>
<comment type="caution">
    <text evidence="5">The sequence shown here is derived from an EMBL/GenBank/DDBJ whole genome shotgun (WGS) entry which is preliminary data.</text>
</comment>
<dbReference type="SUPFAM" id="SSF53474">
    <property type="entry name" value="alpha/beta-Hydrolases"/>
    <property type="match status" value="2"/>
</dbReference>
<dbReference type="InterPro" id="IPR050091">
    <property type="entry name" value="PKS_NRPS_Biosynth_Enz"/>
</dbReference>
<dbReference type="AlphaFoldDB" id="A0A814YCU8"/>
<dbReference type="GO" id="GO:0031177">
    <property type="term" value="F:phosphopantetheine binding"/>
    <property type="evidence" value="ECO:0007669"/>
    <property type="project" value="InterPro"/>
</dbReference>
<accession>A0A814YCU8</accession>
<dbReference type="Gene3D" id="3.40.50.1820">
    <property type="entry name" value="alpha/beta hydrolase"/>
    <property type="match status" value="2"/>
</dbReference>
<dbReference type="SMART" id="SM00823">
    <property type="entry name" value="PKS_PP"/>
    <property type="match status" value="1"/>
</dbReference>
<organism evidence="5 6">
    <name type="scientific">Rotaria sordida</name>
    <dbReference type="NCBI Taxonomy" id="392033"/>
    <lineage>
        <taxon>Eukaryota</taxon>
        <taxon>Metazoa</taxon>
        <taxon>Spiralia</taxon>
        <taxon>Gnathifera</taxon>
        <taxon>Rotifera</taxon>
        <taxon>Eurotatoria</taxon>
        <taxon>Bdelloidea</taxon>
        <taxon>Philodinida</taxon>
        <taxon>Philodinidae</taxon>
        <taxon>Rotaria</taxon>
    </lineage>
</organism>
<evidence type="ECO:0000256" key="3">
    <source>
        <dbReference type="ARBA" id="ARBA00022553"/>
    </source>
</evidence>
<dbReference type="SMART" id="SM00829">
    <property type="entry name" value="PKS_ER"/>
    <property type="match status" value="1"/>
</dbReference>
<evidence type="ECO:0000313" key="6">
    <source>
        <dbReference type="Proteomes" id="UP000663889"/>
    </source>
</evidence>
<feature type="domain" description="Carrier" evidence="4">
    <location>
        <begin position="536"/>
        <end position="611"/>
    </location>
</feature>
<dbReference type="InterPro" id="IPR057326">
    <property type="entry name" value="KR_dom"/>
</dbReference>
<dbReference type="InterPro" id="IPR013149">
    <property type="entry name" value="ADH-like_C"/>
</dbReference>
<dbReference type="CDD" id="cd05195">
    <property type="entry name" value="enoyl_red"/>
    <property type="match status" value="1"/>
</dbReference>
<dbReference type="SMART" id="SM00822">
    <property type="entry name" value="PKS_KR"/>
    <property type="match status" value="1"/>
</dbReference>
<keyword evidence="3" id="KW-0597">Phosphoprotein</keyword>
<dbReference type="InterPro" id="IPR036291">
    <property type="entry name" value="NAD(P)-bd_dom_sf"/>
</dbReference>
<gene>
    <name evidence="5" type="ORF">SEV965_LOCUS22520</name>
</gene>